<evidence type="ECO:0000256" key="1">
    <source>
        <dbReference type="SAM" id="MobiDB-lite"/>
    </source>
</evidence>
<dbReference type="KEGG" id="aagg:ETAA8_36610"/>
<evidence type="ECO:0000313" key="4">
    <source>
        <dbReference type="Proteomes" id="UP000315017"/>
    </source>
</evidence>
<feature type="compositionally biased region" description="Polar residues" evidence="1">
    <location>
        <begin position="71"/>
        <end position="102"/>
    </location>
</feature>
<keyword evidence="4" id="KW-1185">Reference proteome</keyword>
<organism evidence="3 4">
    <name type="scientific">Anatilimnocola aggregata</name>
    <dbReference type="NCBI Taxonomy" id="2528021"/>
    <lineage>
        <taxon>Bacteria</taxon>
        <taxon>Pseudomonadati</taxon>
        <taxon>Planctomycetota</taxon>
        <taxon>Planctomycetia</taxon>
        <taxon>Pirellulales</taxon>
        <taxon>Pirellulaceae</taxon>
        <taxon>Anatilimnocola</taxon>
    </lineage>
</organism>
<evidence type="ECO:0000313" key="3">
    <source>
        <dbReference type="EMBL" id="QDU28558.1"/>
    </source>
</evidence>
<protein>
    <submittedName>
        <fullName evidence="3">Uncharacterized protein</fullName>
    </submittedName>
</protein>
<sequence length="168" mass="16917" precursor="true">MQRLRINATVAGGLFLLSSIAAAQDSGPGPTNGLGSKRYDVVMFQAGAIEQGTLTFERSSAAPPPTVPTSENTQSDETGAGNDTTGVTANPTATGDNGTVGNPNGAPGNVTGNTSGSTGTSNTSTTGTTAATSDPPSYWTRDRANGQIAAQTNDSTSSNYWTRARVNG</sequence>
<dbReference type="AlphaFoldDB" id="A0A517YEB0"/>
<dbReference type="Proteomes" id="UP000315017">
    <property type="component" value="Chromosome"/>
</dbReference>
<reference evidence="3 4" key="1">
    <citation type="submission" date="2019-02" db="EMBL/GenBank/DDBJ databases">
        <title>Deep-cultivation of Planctomycetes and their phenomic and genomic characterization uncovers novel biology.</title>
        <authorList>
            <person name="Wiegand S."/>
            <person name="Jogler M."/>
            <person name="Boedeker C."/>
            <person name="Pinto D."/>
            <person name="Vollmers J."/>
            <person name="Rivas-Marin E."/>
            <person name="Kohn T."/>
            <person name="Peeters S.H."/>
            <person name="Heuer A."/>
            <person name="Rast P."/>
            <person name="Oberbeckmann S."/>
            <person name="Bunk B."/>
            <person name="Jeske O."/>
            <person name="Meyerdierks A."/>
            <person name="Storesund J.E."/>
            <person name="Kallscheuer N."/>
            <person name="Luecker S."/>
            <person name="Lage O.M."/>
            <person name="Pohl T."/>
            <person name="Merkel B.J."/>
            <person name="Hornburger P."/>
            <person name="Mueller R.-W."/>
            <person name="Bruemmer F."/>
            <person name="Labrenz M."/>
            <person name="Spormann A.M."/>
            <person name="Op den Camp H."/>
            <person name="Overmann J."/>
            <person name="Amann R."/>
            <person name="Jetten M.S.M."/>
            <person name="Mascher T."/>
            <person name="Medema M.H."/>
            <person name="Devos D.P."/>
            <person name="Kaster A.-K."/>
            <person name="Ovreas L."/>
            <person name="Rohde M."/>
            <person name="Galperin M.Y."/>
            <person name="Jogler C."/>
        </authorList>
    </citation>
    <scope>NUCLEOTIDE SEQUENCE [LARGE SCALE GENOMIC DNA]</scope>
    <source>
        <strain evidence="3 4">ETA_A8</strain>
    </source>
</reference>
<feature type="region of interest" description="Disordered" evidence="1">
    <location>
        <begin position="54"/>
        <end position="158"/>
    </location>
</feature>
<name>A0A517YEB0_9BACT</name>
<feature type="signal peptide" evidence="2">
    <location>
        <begin position="1"/>
        <end position="23"/>
    </location>
</feature>
<evidence type="ECO:0000256" key="2">
    <source>
        <dbReference type="SAM" id="SignalP"/>
    </source>
</evidence>
<accession>A0A517YEB0</accession>
<feature type="chain" id="PRO_5022066963" evidence="2">
    <location>
        <begin position="24"/>
        <end position="168"/>
    </location>
</feature>
<feature type="compositionally biased region" description="Polar residues" evidence="1">
    <location>
        <begin position="148"/>
        <end position="158"/>
    </location>
</feature>
<keyword evidence="2" id="KW-0732">Signal</keyword>
<gene>
    <name evidence="3" type="ORF">ETAA8_36610</name>
</gene>
<proteinExistence type="predicted"/>
<feature type="compositionally biased region" description="Low complexity" evidence="1">
    <location>
        <begin position="111"/>
        <end position="133"/>
    </location>
</feature>
<dbReference type="EMBL" id="CP036274">
    <property type="protein sequence ID" value="QDU28558.1"/>
    <property type="molecule type" value="Genomic_DNA"/>
</dbReference>